<proteinExistence type="predicted"/>
<gene>
    <name evidence="1" type="ORF">L228DRAFT_270535</name>
</gene>
<dbReference type="Proteomes" id="UP000076632">
    <property type="component" value="Unassembled WGS sequence"/>
</dbReference>
<dbReference type="PANTHER" id="PTHR38119">
    <property type="entry name" value="BTB DOMAIN-CONTAINING PROTEIN-RELATED"/>
    <property type="match status" value="1"/>
</dbReference>
<evidence type="ECO:0000313" key="2">
    <source>
        <dbReference type="Proteomes" id="UP000076632"/>
    </source>
</evidence>
<organism evidence="1 2">
    <name type="scientific">Xylona heveae (strain CBS 132557 / TC161)</name>
    <dbReference type="NCBI Taxonomy" id="1328760"/>
    <lineage>
        <taxon>Eukaryota</taxon>
        <taxon>Fungi</taxon>
        <taxon>Dikarya</taxon>
        <taxon>Ascomycota</taxon>
        <taxon>Pezizomycotina</taxon>
        <taxon>Xylonomycetes</taxon>
        <taxon>Xylonales</taxon>
        <taxon>Xylonaceae</taxon>
        <taxon>Xylona</taxon>
    </lineage>
</organism>
<evidence type="ECO:0000313" key="1">
    <source>
        <dbReference type="EMBL" id="KZF20466.1"/>
    </source>
</evidence>
<dbReference type="EMBL" id="KV407463">
    <property type="protein sequence ID" value="KZF20466.1"/>
    <property type="molecule type" value="Genomic_DNA"/>
</dbReference>
<dbReference type="GeneID" id="28900555"/>
<keyword evidence="2" id="KW-1185">Reference proteome</keyword>
<dbReference type="OrthoDB" id="2129688at2759"/>
<dbReference type="AlphaFoldDB" id="A0A165AH71"/>
<reference evidence="1 2" key="1">
    <citation type="journal article" date="2016" name="Fungal Biol.">
        <title>The genome of Xylona heveae provides a window into fungal endophytism.</title>
        <authorList>
            <person name="Gazis R."/>
            <person name="Kuo A."/>
            <person name="Riley R."/>
            <person name="LaButti K."/>
            <person name="Lipzen A."/>
            <person name="Lin J."/>
            <person name="Amirebrahimi M."/>
            <person name="Hesse C.N."/>
            <person name="Spatafora J.W."/>
            <person name="Henrissat B."/>
            <person name="Hainaut M."/>
            <person name="Grigoriev I.V."/>
            <person name="Hibbett D.S."/>
        </authorList>
    </citation>
    <scope>NUCLEOTIDE SEQUENCE [LARGE SCALE GENOMIC DNA]</scope>
    <source>
        <strain evidence="1 2">TC161</strain>
    </source>
</reference>
<accession>A0A165AH71</accession>
<dbReference type="PANTHER" id="PTHR38119:SF1">
    <property type="entry name" value="BTB DOMAIN-CONTAINING PROTEIN"/>
    <property type="match status" value="1"/>
</dbReference>
<dbReference type="RefSeq" id="XP_018186021.1">
    <property type="nucleotide sequence ID" value="XM_018335418.1"/>
</dbReference>
<dbReference type="STRING" id="1328760.A0A165AH71"/>
<protein>
    <recommendedName>
        <fullName evidence="3">BTB domain-containing protein</fullName>
    </recommendedName>
</protein>
<name>A0A165AH71_XYLHT</name>
<sequence length="363" mass="41772">MSGRKRCGDRDTVLRTVEIWLTPEKRLFIHSSILISCSEFFAASLDKAWTSHRGMLSKNENAPIIYKLNLEEDPCGDSLTIQDLQSKTAIPSSDWESEHIRDETYYRAFENMIGIFQHVKPILEGVEDTLQLVKLADKYDCLPVISRAVRLALLESDGNASQLYRDISKQPVDYLYIGEMTRSSIILREAAIHVLGTWSGTKQKCRDTVSQKLFDTLCEKYEHLRQKKEHANEMLLSLNYSQSISLDFASVSESMVALLMVRENISKIYSNCFQNKKPEHFEGKLYRALEKSAKIELPSSKKITKHYNAPSFEDVRKELETKIRQALGDLPRSYLRADQTEINADYLLCAKLDDADLPWKEDW</sequence>
<dbReference type="InParanoid" id="A0A165AH71"/>
<evidence type="ECO:0008006" key="3">
    <source>
        <dbReference type="Google" id="ProtNLM"/>
    </source>
</evidence>